<dbReference type="OrthoDB" id="70250at2759"/>
<keyword evidence="4" id="KW-1185">Reference proteome</keyword>
<dbReference type="GO" id="GO:0006506">
    <property type="term" value="P:GPI anchor biosynthetic process"/>
    <property type="evidence" value="ECO:0007669"/>
    <property type="project" value="InterPro"/>
</dbReference>
<sequence length="1182" mass="133161">MHPFSILTLAIFVAGYITARWDLVTRLYDLAIFAWDHGVVARTAKGFVILSLFFFLFVIPVERLAIQGLEVQEYRLGNSCGEEAPSRESGGCRPVMPEHDGLMRIFWPVDIPKSDSPGIIVGWRNSGLDVFVVAILEDVDARNVENALKVGTLFRNASHPISRIFELCGQSYMHVLGLANTPGAEVENLQMHASTGPGLEVPRISCARASTIQIIMFDRPLPNRMQYISLNPISLALGDKAEMSIHAPGSVDAEDELEEQKNRKKTKALVEKLKLHSVIKHPASPKELALPRIVHQINCSWELHKLLQKNISLVGSRSRRSLSVSERVVESATTMRDFVLVAIWQLITVYVYPILRRGFVIGLVCHRVVAEALLLALEWRAKPEYAALKDISATAQQVEIRLQQFCYMPLQLYHRGSRLAAPAETFDQLLGGNSQATTPADSLRRLRPSIVLETDILQLVLFMAWNFLCDTPANRKNAIYAYIFITFDNFKEIASTVSLNFAPGLFDTLQADTPPTIAYFKTLPTAVSKKWGVYLLVLEKSGCRPKIYVGSGTGSNKGVAQRFGDYDRAILVPQWVQSALNDGYVITHKGLLCWTAIPSSGVQPIIRLLLVAIEAAFAYAFWAMRTPTGGDYGMSYICPWPLTALDYDGLCSHCSLGESVSGGFGLSPEELEGKAAEAKSNKKYFRKPCDRAFMSNYDLKAHKKTRRHLQKTGQVVPKVMPQASRVRALANNTYYFNCQLFHRGPRLAALQHTFDICDNSAGTLDWSERCPPKVLLRYRIAHIIILDFSGGGPLWGLASYFYTTLRRRKDDWESFTDSHLEYIRLSNALWLILNDIIIGIALGSWILDNHKCVADAISDILSLYSVAALSNTIMWLKDYPAGLKLNNELAAFLADLFLWCVDHWANCIEALRPVLPHLIWFIGFSSFAGASMPIALFSDMLSILTLHIYSFYMASARIFNWQYTILLSLFQLFRGKKHNVLRKRIDSCDYDLDQLLLGTILFTLLFFLLPTVIVFYLTFACARMAIISLKAALDTLLACLNHFPLFALMLRIKDSQRLPGGIRFELRDTAQLAEQPTSYVHLKPIPLTFRAMFHQYFQLGHRIRKHYLSPRVLLCLATGKFVPPIHRKNLYSLQYSMLPARRAGIMDMWHALTSDEPKKPGGFDLKLNGRKLNGNGRRHYGH</sequence>
<dbReference type="GO" id="GO:0016020">
    <property type="term" value="C:membrane"/>
    <property type="evidence" value="ECO:0007669"/>
    <property type="project" value="InterPro"/>
</dbReference>
<feature type="transmembrane region" description="Helical" evidence="2">
    <location>
        <begin position="859"/>
        <end position="877"/>
    </location>
</feature>
<evidence type="ECO:0008006" key="5">
    <source>
        <dbReference type="Google" id="ProtNLM"/>
    </source>
</evidence>
<dbReference type="PANTHER" id="PTHR21329:SF3">
    <property type="entry name" value="PHOSPHATIDYLINOSITOL N-ACETYLGLUCOSAMINYLTRANSFERASE SUBUNIT Q"/>
    <property type="match status" value="1"/>
</dbReference>
<dbReference type="Pfam" id="PF05024">
    <property type="entry name" value="Gpi1"/>
    <property type="match status" value="1"/>
</dbReference>
<evidence type="ECO:0000313" key="3">
    <source>
        <dbReference type="EMBL" id="CZR57474.1"/>
    </source>
</evidence>
<feature type="transmembrane region" description="Helical" evidence="2">
    <location>
        <begin position="783"/>
        <end position="802"/>
    </location>
</feature>
<dbReference type="Proteomes" id="UP000184330">
    <property type="component" value="Unassembled WGS sequence"/>
</dbReference>
<reference evidence="3 4" key="1">
    <citation type="submission" date="2016-03" db="EMBL/GenBank/DDBJ databases">
        <authorList>
            <person name="Ploux O."/>
        </authorList>
    </citation>
    <scope>NUCLEOTIDE SEQUENCE [LARGE SCALE GENOMIC DNA]</scope>
    <source>
        <strain evidence="3 4">UAMH 11012</strain>
    </source>
</reference>
<keyword evidence="2" id="KW-0472">Membrane</keyword>
<dbReference type="GO" id="GO:0005783">
    <property type="term" value="C:endoplasmic reticulum"/>
    <property type="evidence" value="ECO:0007669"/>
    <property type="project" value="TreeGrafter"/>
</dbReference>
<name>A0A1L7WXH9_9HELO</name>
<feature type="transmembrane region" description="Helical" evidence="2">
    <location>
        <begin position="994"/>
        <end position="1019"/>
    </location>
</feature>
<evidence type="ECO:0000313" key="4">
    <source>
        <dbReference type="Proteomes" id="UP000184330"/>
    </source>
</evidence>
<proteinExistence type="predicted"/>
<protein>
    <recommendedName>
        <fullName evidence="5">N-acetylglucosaminyl-phosphatidylinositol biosynthetic protein gpi1</fullName>
    </recommendedName>
</protein>
<feature type="transmembrane region" description="Helical" evidence="2">
    <location>
        <begin position="949"/>
        <end position="973"/>
    </location>
</feature>
<accession>A0A1L7WXH9</accession>
<evidence type="ECO:0000256" key="2">
    <source>
        <dbReference type="SAM" id="Phobius"/>
    </source>
</evidence>
<gene>
    <name evidence="3" type="ORF">PAC_07363</name>
</gene>
<feature type="transmembrane region" description="Helical" evidence="2">
    <location>
        <begin position="43"/>
        <end position="61"/>
    </location>
</feature>
<keyword evidence="2" id="KW-1133">Transmembrane helix</keyword>
<dbReference type="PANTHER" id="PTHR21329">
    <property type="entry name" value="PHOSPHATIDYLINOSITOL N-ACETYLGLUCOSAMINYLTRANSFERASE SUBUNIT Q-RELATED"/>
    <property type="match status" value="1"/>
</dbReference>
<feature type="region of interest" description="Disordered" evidence="1">
    <location>
        <begin position="1160"/>
        <end position="1182"/>
    </location>
</feature>
<dbReference type="InterPro" id="IPR007720">
    <property type="entry name" value="PigQ/GPI1"/>
</dbReference>
<feature type="transmembrane region" description="Helical" evidence="2">
    <location>
        <begin position="337"/>
        <end position="355"/>
    </location>
</feature>
<evidence type="ECO:0000256" key="1">
    <source>
        <dbReference type="SAM" id="MobiDB-lite"/>
    </source>
</evidence>
<organism evidence="3 4">
    <name type="scientific">Phialocephala subalpina</name>
    <dbReference type="NCBI Taxonomy" id="576137"/>
    <lineage>
        <taxon>Eukaryota</taxon>
        <taxon>Fungi</taxon>
        <taxon>Dikarya</taxon>
        <taxon>Ascomycota</taxon>
        <taxon>Pezizomycotina</taxon>
        <taxon>Leotiomycetes</taxon>
        <taxon>Helotiales</taxon>
        <taxon>Mollisiaceae</taxon>
        <taxon>Phialocephala</taxon>
        <taxon>Phialocephala fortinii species complex</taxon>
    </lineage>
</organism>
<keyword evidence="2" id="KW-0812">Transmembrane</keyword>
<dbReference type="STRING" id="576137.A0A1L7WXH9"/>
<feature type="transmembrane region" description="Helical" evidence="2">
    <location>
        <begin position="918"/>
        <end position="937"/>
    </location>
</feature>
<dbReference type="EMBL" id="FJOG01000010">
    <property type="protein sequence ID" value="CZR57474.1"/>
    <property type="molecule type" value="Genomic_DNA"/>
</dbReference>
<dbReference type="AlphaFoldDB" id="A0A1L7WXH9"/>
<feature type="transmembrane region" description="Helical" evidence="2">
    <location>
        <begin position="822"/>
        <end position="847"/>
    </location>
</feature>